<evidence type="ECO:0000256" key="1">
    <source>
        <dbReference type="ARBA" id="ARBA00023002"/>
    </source>
</evidence>
<dbReference type="PANTHER" id="PTHR42947:SF1">
    <property type="entry name" value="COB--COM HETERODISULFIDE REDUCTASE SUBUNIT B 1"/>
    <property type="match status" value="1"/>
</dbReference>
<dbReference type="AlphaFoldDB" id="A0A644V4Q8"/>
<dbReference type="InterPro" id="IPR004017">
    <property type="entry name" value="Cys_rich_dom"/>
</dbReference>
<comment type="caution">
    <text evidence="3">The sequence shown here is derived from an EMBL/GenBank/DDBJ whole genome shotgun (WGS) entry which is preliminary data.</text>
</comment>
<dbReference type="GO" id="GO:0016491">
    <property type="term" value="F:oxidoreductase activity"/>
    <property type="evidence" value="ECO:0007669"/>
    <property type="project" value="UniProtKB-KW"/>
</dbReference>
<dbReference type="EMBL" id="VSSQ01000217">
    <property type="protein sequence ID" value="MPL86181.1"/>
    <property type="molecule type" value="Genomic_DNA"/>
</dbReference>
<dbReference type="Pfam" id="PF02754">
    <property type="entry name" value="CCG"/>
    <property type="match status" value="2"/>
</dbReference>
<dbReference type="Gene3D" id="1.20.1050.140">
    <property type="match status" value="1"/>
</dbReference>
<evidence type="ECO:0000313" key="3">
    <source>
        <dbReference type="EMBL" id="MPL86181.1"/>
    </source>
</evidence>
<gene>
    <name evidence="3" type="primary">sdhE_7</name>
    <name evidence="3" type="ORF">SDC9_32158</name>
</gene>
<protein>
    <submittedName>
        <fullName evidence="3">8-methylmenaquinol:fumarate reductase membrane anchor subunit</fullName>
        <ecNumber evidence="3">1.3.5.-</ecNumber>
    </submittedName>
</protein>
<organism evidence="3">
    <name type="scientific">bioreactor metagenome</name>
    <dbReference type="NCBI Taxonomy" id="1076179"/>
    <lineage>
        <taxon>unclassified sequences</taxon>
        <taxon>metagenomes</taxon>
        <taxon>ecological metagenomes</taxon>
    </lineage>
</organism>
<reference evidence="3" key="1">
    <citation type="submission" date="2019-08" db="EMBL/GenBank/DDBJ databases">
        <authorList>
            <person name="Kucharzyk K."/>
            <person name="Murdoch R.W."/>
            <person name="Higgins S."/>
            <person name="Loffler F."/>
        </authorList>
    </citation>
    <scope>NUCLEOTIDE SEQUENCE</scope>
</reference>
<dbReference type="Gene3D" id="3.40.50.11810">
    <property type="match status" value="1"/>
</dbReference>
<dbReference type="PANTHER" id="PTHR42947">
    <property type="entry name" value="COB--COM HETERODISULFIDE REDUCTASE SUBUNIT B 1"/>
    <property type="match status" value="1"/>
</dbReference>
<sequence length="328" mass="37567">MDKIPDKNILLFKSCLVSTEYPGIESSTKYIFDKLNIDYIIDHEQSCCTGLGHYSDVFDQFSTTLIAARNFNLAKKINKNNIVAMCATCYAINKKSSEILNENDDLRDEINEIFNECGFDSYKKDSINTENNILHVVDILFDKRKEISKKIKLDLSNIKIATHHACHYCKVSYDNILDGSRNPILLDEIVKSCGIDTIGWYNEKRSTCGAGFRQRFVNKDLSLEVTEKKLLALNDQNVDILIHMCPNCHMQFDRYQPYISKKLNIELKTVHLNITQFIALILGADPYKIVGIQTHTIPIEPLIEKMNTDNNKSKVNDKIENSKNKISI</sequence>
<dbReference type="EC" id="1.3.5.-" evidence="3"/>
<dbReference type="InterPro" id="IPR053571">
    <property type="entry name" value="HdrB"/>
</dbReference>
<name>A0A644V4Q8_9ZZZZ</name>
<proteinExistence type="predicted"/>
<evidence type="ECO:0000259" key="2">
    <source>
        <dbReference type="Pfam" id="PF02754"/>
    </source>
</evidence>
<dbReference type="NCBIfam" id="NF041780">
    <property type="entry name" value="hetero_SS_HdrB"/>
    <property type="match status" value="1"/>
</dbReference>
<accession>A0A644V4Q8</accession>
<keyword evidence="1 3" id="KW-0560">Oxidoreductase</keyword>
<dbReference type="InterPro" id="IPR051278">
    <property type="entry name" value="HdrB/HdrD_reductase"/>
</dbReference>
<feature type="domain" description="Cysteine-rich" evidence="2">
    <location>
        <begin position="10"/>
        <end position="91"/>
    </location>
</feature>
<feature type="domain" description="Cysteine-rich" evidence="2">
    <location>
        <begin position="161"/>
        <end position="253"/>
    </location>
</feature>